<dbReference type="InterPro" id="IPR024200">
    <property type="entry name" value="Chondroitinase_ABC_I"/>
</dbReference>
<dbReference type="RefSeq" id="WP_179848012.1">
    <property type="nucleotide sequence ID" value="NZ_JACCBA010000001.1"/>
</dbReference>
<sequence length="1058" mass="115458">MTDEPRPIARRTVLGWAALGAAGLSVPFRPLTASAAPAATDLERRALALKPPLLLFETAVPPQMSAGAGSRLAVSDTAVMAGTRSLRWDYEPGGVITVRADLRYAPAAYRPGADQAFSGTVDAIAVWIHNPSPLDGVVRFEFGRGPDRTDAWFDLHLGFSGWRTAWARYDHDMSGRPHRGMDTVRIIAPSGVPAGTLHLDQMFLNTAMRPDHPTGDLQVPMVNREVASADNAHWLALLHFNGLLNSHRPPAPAPSPRERDSLQHILTGYLDYTAVPLKADSSTVAAFDAKLAEFGIPAPDAPRGKGRPVFSHQADIYPADLAADLNAHVNAVRLRDCTDLMQQIARAHASADAELRRPLGDQYLRLVTHLRDRGWAFGSCQGTVHHLGYDIRGYYDSVHLMREVLASAGLLDEVRADLTWLTGLGRIFCDWEDAAPYGGVMDIVNTTVRGILAAILLMDSDAEKVAYLKALKGWLDHALVPAPGIQDGLKPDGGAFHHVGFYPDYARDGFNGLSPVITVLSRTAFALSEEAHTAVKRAVLMMRIYADRDNWPLSITGRHPTGKTSLSVTPFQWLALAGTPDGAAEIDPEVGAAFLRLLPARPSSAQNKAAQQVKAAGITAEQAPQGSWALNYAALALHRRDEWLVAVRGHNRYLWGTEIYPLSNIYGRYCTYGQIQVLGRGDPVNNLDSGFREEGWDWNRWPGTTTVHLPLDELEADLSGTIEEMLLTDARFAGAHTIDGRHGMFAMELHGHPKYDAGHRARTSVFLFDDRVIALGSGIRNDDRRHETETTLFQAHLADPSAPTVLGGRGPITSLPHTERLERIPRPTWLVDHVGNGYYLAAGQTVGLSRSAQTSRDQSGARLTSADFATAWLQHGRAPRRAGYEYAIVVGASPQEMTDFTDRMRETAAAPYQVLRRDDGAHVVRDRATGITGYAVFEPGRRLAVAPVAEVDTPCMILLRRAGDALVLSVTDPDLRLYEGNDPGQYDARGRFVGGVSPFAVSWRSDPSRPHTLRITLDGVWRLREADGEVRAAVAGGSTVVKVRTVDGRPVQMRLEPA</sequence>
<dbReference type="Gene3D" id="2.70.98.10">
    <property type="match status" value="1"/>
</dbReference>
<dbReference type="InterPro" id="IPR014718">
    <property type="entry name" value="GH-type_carb-bd"/>
</dbReference>
<organism evidence="9 10">
    <name type="scientific">Actinomadura luteofluorescens</name>
    <dbReference type="NCBI Taxonomy" id="46163"/>
    <lineage>
        <taxon>Bacteria</taxon>
        <taxon>Bacillati</taxon>
        <taxon>Actinomycetota</taxon>
        <taxon>Actinomycetes</taxon>
        <taxon>Streptosporangiales</taxon>
        <taxon>Thermomonosporaceae</taxon>
        <taxon>Actinomadura</taxon>
    </lineage>
</organism>
<accession>A0A7Y9EPQ0</accession>
<feature type="domain" description="Polysaccharide lyase family 8 C-terminal" evidence="6">
    <location>
        <begin position="913"/>
        <end position="973"/>
    </location>
</feature>
<dbReference type="InterPro" id="IPR008979">
    <property type="entry name" value="Galactose-bd-like_sf"/>
</dbReference>
<dbReference type="InterPro" id="IPR008929">
    <property type="entry name" value="Chondroitin_lyas"/>
</dbReference>
<dbReference type="InterPro" id="IPR003159">
    <property type="entry name" value="Lyase_8_central_dom"/>
</dbReference>
<dbReference type="Pfam" id="PF09093">
    <property type="entry name" value="Lyase_catalyt"/>
    <property type="match status" value="1"/>
</dbReference>
<dbReference type="EC" id="4.2.2.21" evidence="9"/>
<feature type="domain" description="Lyase catalytic" evidence="8">
    <location>
        <begin position="252"/>
        <end position="601"/>
    </location>
</feature>
<dbReference type="Proteomes" id="UP000529783">
    <property type="component" value="Unassembled WGS sequence"/>
</dbReference>
<dbReference type="Gene3D" id="2.60.120.430">
    <property type="entry name" value="Galactose-binding lectin"/>
    <property type="match status" value="1"/>
</dbReference>
<dbReference type="EC" id="4.2.2.20" evidence="9"/>
<keyword evidence="4" id="KW-0106">Calcium</keyword>
<feature type="domain" description="Polysaccharide lyase family 8 central" evidence="5">
    <location>
        <begin position="636"/>
        <end position="893"/>
    </location>
</feature>
<gene>
    <name evidence="9" type="ORF">BJY14_007643</name>
</gene>
<dbReference type="InterPro" id="IPR015177">
    <property type="entry name" value="Lyase_catalyt"/>
</dbReference>
<evidence type="ECO:0000256" key="1">
    <source>
        <dbReference type="ARBA" id="ARBA00006699"/>
    </source>
</evidence>
<feature type="domain" description="Lyase N-terminal" evidence="7">
    <location>
        <begin position="56"/>
        <end position="220"/>
    </location>
</feature>
<dbReference type="GO" id="GO:0005975">
    <property type="term" value="P:carbohydrate metabolic process"/>
    <property type="evidence" value="ECO:0007669"/>
    <property type="project" value="InterPro"/>
</dbReference>
<evidence type="ECO:0000313" key="9">
    <source>
        <dbReference type="EMBL" id="NYD51660.1"/>
    </source>
</evidence>
<evidence type="ECO:0000256" key="2">
    <source>
        <dbReference type="ARBA" id="ARBA00023239"/>
    </source>
</evidence>
<keyword evidence="2 9" id="KW-0456">Lyase</keyword>
<dbReference type="SUPFAM" id="SSF48230">
    <property type="entry name" value="Chondroitin AC/alginate lyase"/>
    <property type="match status" value="1"/>
</dbReference>
<feature type="active site" description="Proton acceptor" evidence="3">
    <location>
        <position position="498"/>
    </location>
</feature>
<dbReference type="PANTHER" id="PTHR37322:SF3">
    <property type="entry name" value="CHONDROITIN SULFATE ABC EXOLYASE"/>
    <property type="match status" value="1"/>
</dbReference>
<dbReference type="GO" id="GO:0006027">
    <property type="term" value="P:glycosaminoglycan catabolic process"/>
    <property type="evidence" value="ECO:0007669"/>
    <property type="project" value="InterPro"/>
</dbReference>
<dbReference type="SUPFAM" id="SSF49863">
    <property type="entry name" value="Hyaluronate lyase-like, C-terminal domain"/>
    <property type="match status" value="1"/>
</dbReference>
<feature type="binding site" evidence="4">
    <location>
        <position position="200"/>
    </location>
    <ligand>
        <name>Ca(2+)</name>
        <dbReference type="ChEBI" id="CHEBI:29108"/>
    </ligand>
</feature>
<name>A0A7Y9EPQ0_9ACTN</name>
<dbReference type="PROSITE" id="PS51318">
    <property type="entry name" value="TAT"/>
    <property type="match status" value="1"/>
</dbReference>
<evidence type="ECO:0000256" key="4">
    <source>
        <dbReference type="PIRSR" id="PIRSR034515-3"/>
    </source>
</evidence>
<feature type="active site" description="Proton acceptor" evidence="3">
    <location>
        <position position="386"/>
    </location>
</feature>
<dbReference type="GO" id="GO:0030246">
    <property type="term" value="F:carbohydrate binding"/>
    <property type="evidence" value="ECO:0007669"/>
    <property type="project" value="InterPro"/>
</dbReference>
<dbReference type="Pfam" id="PF02884">
    <property type="entry name" value="Lyase_8_C"/>
    <property type="match status" value="1"/>
</dbReference>
<reference evidence="9 10" key="1">
    <citation type="submission" date="2020-07" db="EMBL/GenBank/DDBJ databases">
        <title>Sequencing the genomes of 1000 actinobacteria strains.</title>
        <authorList>
            <person name="Klenk H.-P."/>
        </authorList>
    </citation>
    <scope>NUCLEOTIDE SEQUENCE [LARGE SCALE GENOMIC DNA]</scope>
    <source>
        <strain evidence="9 10">DSM 40398</strain>
    </source>
</reference>
<evidence type="ECO:0000256" key="3">
    <source>
        <dbReference type="PIRSR" id="PIRSR034515-1"/>
    </source>
</evidence>
<dbReference type="Gene3D" id="1.50.10.100">
    <property type="entry name" value="Chondroitin AC/alginate lyase"/>
    <property type="match status" value="1"/>
</dbReference>
<dbReference type="GO" id="GO:0034000">
    <property type="term" value="F:chondroitin-sulfate-ABC endolyase activity"/>
    <property type="evidence" value="ECO:0007669"/>
    <property type="project" value="UniProtKB-EC"/>
</dbReference>
<dbReference type="SUPFAM" id="SSF49785">
    <property type="entry name" value="Galactose-binding domain-like"/>
    <property type="match status" value="1"/>
</dbReference>
<dbReference type="Pfam" id="PF02278">
    <property type="entry name" value="Lyase_8"/>
    <property type="match status" value="1"/>
</dbReference>
<dbReference type="EMBL" id="JACCBA010000001">
    <property type="protein sequence ID" value="NYD51660.1"/>
    <property type="molecule type" value="Genomic_DNA"/>
</dbReference>
<comment type="similarity">
    <text evidence="1">Belongs to the polysaccharide lyase 8 family.</text>
</comment>
<evidence type="ECO:0000259" key="7">
    <source>
        <dbReference type="Pfam" id="PF09092"/>
    </source>
</evidence>
<dbReference type="InterPro" id="IPR011013">
    <property type="entry name" value="Gal_mutarotase_sf_dom"/>
</dbReference>
<dbReference type="SUPFAM" id="SSF74650">
    <property type="entry name" value="Galactose mutarotase-like"/>
    <property type="match status" value="1"/>
</dbReference>
<dbReference type="InterPro" id="IPR004103">
    <property type="entry name" value="Lyase_8_C"/>
</dbReference>
<proteinExistence type="inferred from homology"/>
<evidence type="ECO:0000313" key="10">
    <source>
        <dbReference type="Proteomes" id="UP000529783"/>
    </source>
</evidence>
<evidence type="ECO:0000259" key="8">
    <source>
        <dbReference type="Pfam" id="PF09093"/>
    </source>
</evidence>
<dbReference type="Pfam" id="PF09092">
    <property type="entry name" value="Lyase_N"/>
    <property type="match status" value="1"/>
</dbReference>
<dbReference type="GO" id="GO:0046872">
    <property type="term" value="F:metal ion binding"/>
    <property type="evidence" value="ECO:0007669"/>
    <property type="project" value="UniProtKB-KW"/>
</dbReference>
<dbReference type="PIRSF" id="PIRSF034515">
    <property type="entry name" value="Chondroitinase"/>
    <property type="match status" value="1"/>
</dbReference>
<feature type="active site" description="Proton donor" evidence="3">
    <location>
        <position position="505"/>
    </location>
</feature>
<dbReference type="InterPro" id="IPR015176">
    <property type="entry name" value="Lyase_N"/>
</dbReference>
<dbReference type="InterPro" id="IPR011071">
    <property type="entry name" value="Lyase_8-like_C"/>
</dbReference>
<feature type="binding site" evidence="4">
    <location>
        <position position="57"/>
    </location>
    <ligand>
        <name>Ca(2+)</name>
        <dbReference type="ChEBI" id="CHEBI:29108"/>
    </ligand>
</feature>
<comment type="caution">
    <text evidence="9">The sequence shown here is derived from an EMBL/GenBank/DDBJ whole genome shotgun (WGS) entry which is preliminary data.</text>
</comment>
<dbReference type="AlphaFoldDB" id="A0A7Y9EPQ0"/>
<protein>
    <submittedName>
        <fullName evidence="9">Chondroitin-sulfate-ABC endolyase/exolyase</fullName>
        <ecNumber evidence="9">4.2.2.20</ecNumber>
        <ecNumber evidence="9">4.2.2.21</ecNumber>
    </submittedName>
</protein>
<evidence type="ECO:0000259" key="5">
    <source>
        <dbReference type="Pfam" id="PF02278"/>
    </source>
</evidence>
<dbReference type="InterPro" id="IPR006311">
    <property type="entry name" value="TAT_signal"/>
</dbReference>
<dbReference type="Gene3D" id="2.60.220.10">
    <property type="entry name" value="Polysaccharide lyase family 8-like, C-terminal"/>
    <property type="match status" value="1"/>
</dbReference>
<dbReference type="PANTHER" id="PTHR37322">
    <property type="match status" value="1"/>
</dbReference>
<keyword evidence="10" id="KW-1185">Reference proteome</keyword>
<dbReference type="GO" id="GO:0005576">
    <property type="term" value="C:extracellular region"/>
    <property type="evidence" value="ECO:0007669"/>
    <property type="project" value="InterPro"/>
</dbReference>
<evidence type="ECO:0000259" key="6">
    <source>
        <dbReference type="Pfam" id="PF02884"/>
    </source>
</evidence>
<dbReference type="GO" id="GO:0034001">
    <property type="term" value="F:chondroitin-sulfate-ABC exolyase activity"/>
    <property type="evidence" value="ECO:0007669"/>
    <property type="project" value="UniProtKB-EC"/>
</dbReference>
<dbReference type="InterPro" id="IPR039174">
    <property type="entry name" value="Chondroitin_ABC_lyase"/>
</dbReference>
<keyword evidence="4" id="KW-0479">Metal-binding</keyword>